<evidence type="ECO:0000256" key="6">
    <source>
        <dbReference type="PROSITE-ProRule" id="PRU00433"/>
    </source>
</evidence>
<sequence>MDHKKTSIRKTALATLMLGAVAAPAFSAPVDQATYNGFKIYKQQRCETCHGATGEGSAAFPNLLNSLKNLSKDQFKEVVLKGRNAMPPFEANKKVAEGIDDLYTYIKGRSDGTVPAGELEKAP</sequence>
<dbReference type="EMBL" id="CP046565">
    <property type="protein sequence ID" value="QJD28542.1"/>
    <property type="molecule type" value="Genomic_DNA"/>
</dbReference>
<dbReference type="SUPFAM" id="SSF46626">
    <property type="entry name" value="Cytochrome c"/>
    <property type="match status" value="1"/>
</dbReference>
<organism evidence="9 10">
    <name type="scientific">Methylococcus geothermalis</name>
    <dbReference type="NCBI Taxonomy" id="2681310"/>
    <lineage>
        <taxon>Bacteria</taxon>
        <taxon>Pseudomonadati</taxon>
        <taxon>Pseudomonadota</taxon>
        <taxon>Gammaproteobacteria</taxon>
        <taxon>Methylococcales</taxon>
        <taxon>Methylococcaceae</taxon>
        <taxon>Methylococcus</taxon>
    </lineage>
</organism>
<name>A0A858Q3X7_9GAMM</name>
<dbReference type="GO" id="GO:0046872">
    <property type="term" value="F:metal ion binding"/>
    <property type="evidence" value="ECO:0007669"/>
    <property type="project" value="UniProtKB-KW"/>
</dbReference>
<dbReference type="RefSeq" id="WP_169601200.1">
    <property type="nucleotide sequence ID" value="NZ_CP046565.1"/>
</dbReference>
<feature type="domain" description="Cytochrome c" evidence="8">
    <location>
        <begin position="32"/>
        <end position="110"/>
    </location>
</feature>
<feature type="chain" id="PRO_5032887193" evidence="7">
    <location>
        <begin position="28"/>
        <end position="123"/>
    </location>
</feature>
<keyword evidence="3 6" id="KW-0479">Metal-binding</keyword>
<gene>
    <name evidence="9" type="ORF">GNH96_00210</name>
</gene>
<keyword evidence="7" id="KW-0732">Signal</keyword>
<evidence type="ECO:0000256" key="4">
    <source>
        <dbReference type="ARBA" id="ARBA00022982"/>
    </source>
</evidence>
<evidence type="ECO:0000259" key="8">
    <source>
        <dbReference type="PROSITE" id="PS51007"/>
    </source>
</evidence>
<keyword evidence="5 6" id="KW-0408">Iron</keyword>
<keyword evidence="1" id="KW-0813">Transport</keyword>
<evidence type="ECO:0000256" key="3">
    <source>
        <dbReference type="ARBA" id="ARBA00022723"/>
    </source>
</evidence>
<proteinExistence type="predicted"/>
<accession>A0A858Q3X7</accession>
<evidence type="ECO:0000313" key="9">
    <source>
        <dbReference type="EMBL" id="QJD28542.1"/>
    </source>
</evidence>
<evidence type="ECO:0000256" key="7">
    <source>
        <dbReference type="SAM" id="SignalP"/>
    </source>
</evidence>
<dbReference type="PANTHER" id="PTHR37823">
    <property type="entry name" value="CYTOCHROME C-553-LIKE"/>
    <property type="match status" value="1"/>
</dbReference>
<dbReference type="PANTHER" id="PTHR37823:SF4">
    <property type="entry name" value="MENAQUINOL-CYTOCHROME C REDUCTASE CYTOCHROME B_C SUBUNIT"/>
    <property type="match status" value="1"/>
</dbReference>
<evidence type="ECO:0000256" key="1">
    <source>
        <dbReference type="ARBA" id="ARBA00022448"/>
    </source>
</evidence>
<dbReference type="Pfam" id="PF13442">
    <property type="entry name" value="Cytochrome_CBB3"/>
    <property type="match status" value="1"/>
</dbReference>
<keyword evidence="4" id="KW-0249">Electron transport</keyword>
<reference evidence="10" key="1">
    <citation type="submission" date="2019-12" db="EMBL/GenBank/DDBJ databases">
        <authorList>
            <person name="Awala S.I."/>
            <person name="Rhee S.K."/>
        </authorList>
    </citation>
    <scope>NUCLEOTIDE SEQUENCE [LARGE SCALE GENOMIC DNA]</scope>
    <source>
        <strain evidence="10">IM1</strain>
    </source>
</reference>
<feature type="signal peptide" evidence="7">
    <location>
        <begin position="1"/>
        <end position="27"/>
    </location>
</feature>
<dbReference type="GO" id="GO:0009055">
    <property type="term" value="F:electron transfer activity"/>
    <property type="evidence" value="ECO:0007669"/>
    <property type="project" value="InterPro"/>
</dbReference>
<dbReference type="Proteomes" id="UP000503004">
    <property type="component" value="Chromosome"/>
</dbReference>
<dbReference type="KEGG" id="metu:GNH96_00210"/>
<dbReference type="InterPro" id="IPR051811">
    <property type="entry name" value="Cytochrome_c550/c551-like"/>
</dbReference>
<dbReference type="InterPro" id="IPR036909">
    <property type="entry name" value="Cyt_c-like_dom_sf"/>
</dbReference>
<dbReference type="AlphaFoldDB" id="A0A858Q3X7"/>
<evidence type="ECO:0000313" key="10">
    <source>
        <dbReference type="Proteomes" id="UP000503004"/>
    </source>
</evidence>
<dbReference type="GO" id="GO:0020037">
    <property type="term" value="F:heme binding"/>
    <property type="evidence" value="ECO:0007669"/>
    <property type="project" value="InterPro"/>
</dbReference>
<keyword evidence="2 6" id="KW-0349">Heme</keyword>
<dbReference type="Gene3D" id="1.10.760.10">
    <property type="entry name" value="Cytochrome c-like domain"/>
    <property type="match status" value="1"/>
</dbReference>
<evidence type="ECO:0000256" key="2">
    <source>
        <dbReference type="ARBA" id="ARBA00022617"/>
    </source>
</evidence>
<protein>
    <submittedName>
        <fullName evidence="9">C-type cytochrome</fullName>
    </submittedName>
</protein>
<evidence type="ECO:0000256" key="5">
    <source>
        <dbReference type="ARBA" id="ARBA00023004"/>
    </source>
</evidence>
<dbReference type="InterPro" id="IPR009056">
    <property type="entry name" value="Cyt_c-like_dom"/>
</dbReference>
<dbReference type="PROSITE" id="PS51007">
    <property type="entry name" value="CYTC"/>
    <property type="match status" value="1"/>
</dbReference>
<keyword evidence="10" id="KW-1185">Reference proteome</keyword>